<dbReference type="EMBL" id="CM001440">
    <property type="protein sequence ID" value="EHR63613.1"/>
    <property type="molecule type" value="Genomic_DNA"/>
</dbReference>
<dbReference type="Proteomes" id="UP000002791">
    <property type="component" value="Chromosome"/>
</dbReference>
<dbReference type="AlphaFoldDB" id="H5XLA5"/>
<keyword evidence="2" id="KW-1185">Reference proteome</keyword>
<accession>H5XLA5</accession>
<name>H5XLA5_9PSEU</name>
<protein>
    <submittedName>
        <fullName evidence="1">Uncharacterized protein</fullName>
    </submittedName>
</protein>
<sequence length="108" mass="11252">MSGDFQIGDRVTQYGDHNIGINRGQQHTDAAAALRSLVTAVQLLRDQAPVEDRPALNDALRTIEAGQDAPRGALRRALATISGIAVMIGEVGGPVVEAVQGVKAVLGI</sequence>
<dbReference type="HOGENOM" id="CLU_170408_0_0_11"/>
<evidence type="ECO:0000313" key="2">
    <source>
        <dbReference type="Proteomes" id="UP000002791"/>
    </source>
</evidence>
<dbReference type="RefSeq" id="WP_005460007.1">
    <property type="nucleotide sequence ID" value="NZ_CM001440.1"/>
</dbReference>
<gene>
    <name evidence="1" type="ORF">SaccyDRAFT_4809</name>
</gene>
<reference evidence="1 2" key="1">
    <citation type="submission" date="2011-11" db="EMBL/GenBank/DDBJ databases">
        <title>The Noncontiguous Finished sequence of Saccharomonospora cyanea NA-134.</title>
        <authorList>
            <consortium name="US DOE Joint Genome Institute"/>
            <person name="Lucas S."/>
            <person name="Han J."/>
            <person name="Lapidus A."/>
            <person name="Cheng J.-F."/>
            <person name="Goodwin L."/>
            <person name="Pitluck S."/>
            <person name="Peters L."/>
            <person name="Ovchinnikova G."/>
            <person name="Lu M."/>
            <person name="Detter J.C."/>
            <person name="Han C."/>
            <person name="Tapia R."/>
            <person name="Land M."/>
            <person name="Hauser L."/>
            <person name="Kyrpides N."/>
            <person name="Ivanova N."/>
            <person name="Pagani I."/>
            <person name="Brambilla E.-M."/>
            <person name="Klenk H.-P."/>
            <person name="Woyke T."/>
        </authorList>
    </citation>
    <scope>NUCLEOTIDE SEQUENCE [LARGE SCALE GENOMIC DNA]</scope>
    <source>
        <strain evidence="1 2">NA-134</strain>
    </source>
</reference>
<organism evidence="1 2">
    <name type="scientific">Saccharomonospora cyanea NA-134</name>
    <dbReference type="NCBI Taxonomy" id="882082"/>
    <lineage>
        <taxon>Bacteria</taxon>
        <taxon>Bacillati</taxon>
        <taxon>Actinomycetota</taxon>
        <taxon>Actinomycetes</taxon>
        <taxon>Pseudonocardiales</taxon>
        <taxon>Pseudonocardiaceae</taxon>
        <taxon>Saccharomonospora</taxon>
    </lineage>
</organism>
<dbReference type="OrthoDB" id="4230912at2"/>
<proteinExistence type="predicted"/>
<evidence type="ECO:0000313" key="1">
    <source>
        <dbReference type="EMBL" id="EHR63613.1"/>
    </source>
</evidence>